<dbReference type="InterPro" id="IPR032190">
    <property type="entry name" value="NPC1_N"/>
</dbReference>
<evidence type="ECO:0000256" key="13">
    <source>
        <dbReference type="SAM" id="Phobius"/>
    </source>
</evidence>
<protein>
    <submittedName>
        <fullName evidence="15">NPC intracellular cholesterol transporter 1</fullName>
    </submittedName>
</protein>
<keyword evidence="7" id="KW-0445">Lipid transport</keyword>
<comment type="caution">
    <text evidence="15">The sequence shown here is derived from an EMBL/GenBank/DDBJ whole genome shotgun (WGS) entry which is preliminary data.</text>
</comment>
<comment type="catalytic activity">
    <reaction evidence="12">
        <text>cholesterol(in) = cholesterol(out)</text>
        <dbReference type="Rhea" id="RHEA:39747"/>
        <dbReference type="ChEBI" id="CHEBI:16113"/>
    </reaction>
</comment>
<dbReference type="Pfam" id="PF16414">
    <property type="entry name" value="NPC1_N"/>
    <property type="match status" value="1"/>
</dbReference>
<organism evidence="15 16">
    <name type="scientific">Desmophyllum pertusum</name>
    <dbReference type="NCBI Taxonomy" id="174260"/>
    <lineage>
        <taxon>Eukaryota</taxon>
        <taxon>Metazoa</taxon>
        <taxon>Cnidaria</taxon>
        <taxon>Anthozoa</taxon>
        <taxon>Hexacorallia</taxon>
        <taxon>Scleractinia</taxon>
        <taxon>Caryophylliina</taxon>
        <taxon>Caryophylliidae</taxon>
        <taxon>Desmophyllum</taxon>
    </lineage>
</organism>
<keyword evidence="4 13" id="KW-0812">Transmembrane</keyword>
<dbReference type="SUPFAM" id="SSF82866">
    <property type="entry name" value="Multidrug efflux transporter AcrB transmembrane domain"/>
    <property type="match status" value="2"/>
</dbReference>
<keyword evidence="5" id="KW-0732">Signal</keyword>
<evidence type="ECO:0000256" key="12">
    <source>
        <dbReference type="ARBA" id="ARBA00034049"/>
    </source>
</evidence>
<dbReference type="OrthoDB" id="6510177at2759"/>
<dbReference type="GO" id="GO:0012505">
    <property type="term" value="C:endomembrane system"/>
    <property type="evidence" value="ECO:0007669"/>
    <property type="project" value="UniProtKB-SubCell"/>
</dbReference>
<feature type="transmembrane region" description="Helical" evidence="13">
    <location>
        <begin position="771"/>
        <end position="796"/>
    </location>
</feature>
<dbReference type="GO" id="GO:0015918">
    <property type="term" value="P:sterol transport"/>
    <property type="evidence" value="ECO:0007669"/>
    <property type="project" value="UniProtKB-ARBA"/>
</dbReference>
<comment type="subcellular location">
    <subcellularLocation>
        <location evidence="1">Endomembrane system</location>
        <topology evidence="1">Multi-pass membrane protein</topology>
    </subcellularLocation>
</comment>
<evidence type="ECO:0000256" key="4">
    <source>
        <dbReference type="ARBA" id="ARBA00022692"/>
    </source>
</evidence>
<evidence type="ECO:0000256" key="11">
    <source>
        <dbReference type="ARBA" id="ARBA00023180"/>
    </source>
</evidence>
<proteinExistence type="inferred from homology"/>
<feature type="transmembrane region" description="Helical" evidence="13">
    <location>
        <begin position="695"/>
        <end position="717"/>
    </location>
</feature>
<evidence type="ECO:0000313" key="16">
    <source>
        <dbReference type="Proteomes" id="UP001163046"/>
    </source>
</evidence>
<keyword evidence="8" id="KW-0443">Lipid metabolism</keyword>
<feature type="transmembrane region" description="Helical" evidence="13">
    <location>
        <begin position="361"/>
        <end position="383"/>
    </location>
</feature>
<keyword evidence="6 13" id="KW-1133">Transmembrane helix</keyword>
<feature type="domain" description="SSD" evidence="14">
    <location>
        <begin position="641"/>
        <end position="796"/>
    </location>
</feature>
<dbReference type="InterPro" id="IPR000731">
    <property type="entry name" value="SSD"/>
</dbReference>
<dbReference type="FunFam" id="1.20.1640.10:FF:000008">
    <property type="entry name" value="NPC intracellular cholesterol transporter 1"/>
    <property type="match status" value="1"/>
</dbReference>
<name>A0A9X0CPQ2_9CNID</name>
<dbReference type="PROSITE" id="PS50156">
    <property type="entry name" value="SSD"/>
    <property type="match status" value="1"/>
</dbReference>
<dbReference type="PANTHER" id="PTHR45727">
    <property type="entry name" value="NPC INTRACELLULAR CHOLESTEROL TRANSPORTER 1"/>
    <property type="match status" value="1"/>
</dbReference>
<evidence type="ECO:0000256" key="10">
    <source>
        <dbReference type="ARBA" id="ARBA00023157"/>
    </source>
</evidence>
<feature type="transmembrane region" description="Helical" evidence="13">
    <location>
        <begin position="669"/>
        <end position="689"/>
    </location>
</feature>
<dbReference type="Pfam" id="PF12349">
    <property type="entry name" value="Sterol-sensing"/>
    <property type="match status" value="1"/>
</dbReference>
<feature type="transmembrane region" description="Helical" evidence="13">
    <location>
        <begin position="843"/>
        <end position="863"/>
    </location>
</feature>
<evidence type="ECO:0000259" key="14">
    <source>
        <dbReference type="PROSITE" id="PS50156"/>
    </source>
</evidence>
<dbReference type="Gene3D" id="1.20.1640.10">
    <property type="entry name" value="Multidrug efflux transporter AcrB transmembrane domain"/>
    <property type="match status" value="2"/>
</dbReference>
<feature type="transmembrane region" description="Helical" evidence="13">
    <location>
        <begin position="1140"/>
        <end position="1158"/>
    </location>
</feature>
<keyword evidence="3" id="KW-0813">Transport</keyword>
<dbReference type="InterPro" id="IPR053956">
    <property type="entry name" value="NPC1_MLD"/>
</dbReference>
<gene>
    <name evidence="15" type="primary">NPC1_4</name>
    <name evidence="15" type="ORF">OS493_025388</name>
</gene>
<evidence type="ECO:0000256" key="2">
    <source>
        <dbReference type="ARBA" id="ARBA00005585"/>
    </source>
</evidence>
<dbReference type="GO" id="GO:0032934">
    <property type="term" value="F:sterol binding"/>
    <property type="evidence" value="ECO:0007669"/>
    <property type="project" value="TreeGrafter"/>
</dbReference>
<dbReference type="AlphaFoldDB" id="A0A9X0CPQ2"/>
<keyword evidence="11" id="KW-0325">Glycoprotein</keyword>
<feature type="transmembrane region" description="Helical" evidence="13">
    <location>
        <begin position="645"/>
        <end position="662"/>
    </location>
</feature>
<evidence type="ECO:0000256" key="7">
    <source>
        <dbReference type="ARBA" id="ARBA00023055"/>
    </source>
</evidence>
<evidence type="ECO:0000256" key="8">
    <source>
        <dbReference type="ARBA" id="ARBA00023098"/>
    </source>
</evidence>
<evidence type="ECO:0000256" key="3">
    <source>
        <dbReference type="ARBA" id="ARBA00022448"/>
    </source>
</evidence>
<feature type="transmembrane region" description="Helical" evidence="13">
    <location>
        <begin position="266"/>
        <end position="289"/>
    </location>
</feature>
<reference evidence="15" key="1">
    <citation type="submission" date="2023-01" db="EMBL/GenBank/DDBJ databases">
        <title>Genome assembly of the deep-sea coral Lophelia pertusa.</title>
        <authorList>
            <person name="Herrera S."/>
            <person name="Cordes E."/>
        </authorList>
    </citation>
    <scope>NUCLEOTIDE SEQUENCE</scope>
    <source>
        <strain evidence="15">USNM1676648</strain>
        <tissue evidence="15">Polyp</tissue>
    </source>
</reference>
<evidence type="ECO:0000256" key="6">
    <source>
        <dbReference type="ARBA" id="ARBA00022989"/>
    </source>
</evidence>
<evidence type="ECO:0000256" key="1">
    <source>
        <dbReference type="ARBA" id="ARBA00004127"/>
    </source>
</evidence>
<dbReference type="GO" id="GO:0016020">
    <property type="term" value="C:membrane"/>
    <property type="evidence" value="ECO:0007669"/>
    <property type="project" value="TreeGrafter"/>
</dbReference>
<dbReference type="Proteomes" id="UP001163046">
    <property type="component" value="Unassembled WGS sequence"/>
</dbReference>
<keyword evidence="10" id="KW-1015">Disulfide bond</keyword>
<accession>A0A9X0CPQ2</accession>
<dbReference type="Pfam" id="PF22314">
    <property type="entry name" value="NPC1_MLD"/>
    <property type="match status" value="1"/>
</dbReference>
<dbReference type="EMBL" id="MU826846">
    <property type="protein sequence ID" value="KAJ7371487.1"/>
    <property type="molecule type" value="Genomic_DNA"/>
</dbReference>
<comment type="similarity">
    <text evidence="2">Belongs to the patched family.</text>
</comment>
<evidence type="ECO:0000313" key="15">
    <source>
        <dbReference type="EMBL" id="KAJ7371487.1"/>
    </source>
</evidence>
<dbReference type="PANTHER" id="PTHR45727:SF2">
    <property type="entry name" value="NPC INTRACELLULAR CHOLESTEROL TRANSPORTER 1"/>
    <property type="match status" value="1"/>
</dbReference>
<keyword evidence="9 13" id="KW-0472">Membrane</keyword>
<keyword evidence="16" id="KW-1185">Reference proteome</keyword>
<sequence length="1221" mass="136972">MCWQFPETTRFVIISVKSDKVANHTKGYCVWYDQCTPGDKALNCLYNGPAKNLTDPKGVKLLDDLCPELRGQHTCCSTKQLMALSKNLQTMSQLTTRCPACWNNMRRLYCQLTCSQDQSLFLDPKDIAPLGDGRFMIIDIDYYVSPQFKQGLFDSCKDVSFPGNNEKVLNLLCGTTAEKCTPQKLLTYMGSTQNGFAPFNIFYPDKLIENLSWMNKTIFKCNQPFTDPQTNKTAKTCSCQDCATSCPVLPPPVPQPTPRKIMGLDVLTFSLLVTYIILLLIFFPISIICTMKKNNKRYALVPDNSQANLKYSGGSYPSVSSNLPELVDSPPGLCERWGSKLESVLRHWFTKWGVWCSYHPYYVMGACFLVIAILACGLFRFTVTTDPVDLWSSPDSIARKQKEIYDSKFSPFYRTEQLIIRSTHPTPGGFKPLNKKWVPFGSIFHKDLLIQALELQNHITNMKVPFGDSNITLEDICFQPLAPQKKKCAIQSIFQYFQNSNATLNKCLTMMGHDCNKPHKADFNAYDYHTHLLFCASSPTSVLDVNFKEPCLGEFGGPVNPNIALGGFTGTAYENATTMIITFLVNNYHDKSKLTKAMAWEKAFLEYMKGYLKNSANANLTISYTAERAIQDELDRESDTDIKTILASYMIMFLYITVALGQSRVAAELCGILIVLFSVVASLGFWSYIGEPATLIIIEVVPFLVLAVGVDNIFILVQAYQRQDLYADEDVPHKVGRVLGEVAPSMLLTSLSESIAFALGAMSTMPAVRIFSLYAAAAVFFDFLLQITAFVAILSLDSKRQENNRLDVLCCIKEPKYNSTGDQLTCVYTFMKNYFAEALLSDYVRPVVIALFTALLFSSIAVIPKIDVGLDQELALPKDSYLLKWFADMKDYLHVGVPVYFVVNEGYDYEHTKGQNKICASAGCDSNSLVQQIYVASLRPEQSKIAMSASSWLDDYFSWLEPSGQDACCRMKYTSNETCFQSTVKPPNSTTPVPKVICYNTTLPVVPPVFCNATVDDPMCFPCMNISQKGERPTPKQFDKFLPFYLKDNPETKCTKGGHAAYGGALKFGDPKDKHLVQASYFMSYHSILKTSPEYTAALKNAREIAKNISDTIGVEVFPYSIFYVFYEQYLTVVRDTWENLLYCAAAIFVVTFVLLGFNLSIALIVTFTVAIIIVNLLGLMYLWNISLNAVSAGQPCYGRWYISRILLAHCAVFHCEQTTL</sequence>
<evidence type="ECO:0000256" key="9">
    <source>
        <dbReference type="ARBA" id="ARBA00023136"/>
    </source>
</evidence>
<dbReference type="GO" id="GO:0006629">
    <property type="term" value="P:lipid metabolic process"/>
    <property type="evidence" value="ECO:0007669"/>
    <property type="project" value="UniProtKB-KW"/>
</dbReference>
<feature type="transmembrane region" description="Helical" evidence="13">
    <location>
        <begin position="1164"/>
        <end position="1184"/>
    </location>
</feature>
<dbReference type="InterPro" id="IPR053958">
    <property type="entry name" value="HMGCR/SNAP/NPC1-like_SSD"/>
</dbReference>
<evidence type="ECO:0000256" key="5">
    <source>
        <dbReference type="ARBA" id="ARBA00022729"/>
    </source>
</evidence>